<dbReference type="GO" id="GO:0008033">
    <property type="term" value="P:tRNA processing"/>
    <property type="evidence" value="ECO:0007669"/>
    <property type="project" value="UniProtKB-KW"/>
</dbReference>
<dbReference type="InterPro" id="IPR000999">
    <property type="entry name" value="RNase_III_dom"/>
</dbReference>
<gene>
    <name evidence="9" type="primary">rnc</name>
    <name evidence="12" type="ORF">MC7420_4927</name>
</gene>
<keyword evidence="7 9" id="KW-0378">Hydrolase</keyword>
<evidence type="ECO:0000256" key="2">
    <source>
        <dbReference type="ARBA" id="ARBA00010183"/>
    </source>
</evidence>
<dbReference type="InterPro" id="IPR036389">
    <property type="entry name" value="RNase_III_sf"/>
</dbReference>
<dbReference type="HAMAP" id="MF_00104">
    <property type="entry name" value="RNase_III"/>
    <property type="match status" value="1"/>
</dbReference>
<dbReference type="PANTHER" id="PTHR11207:SF0">
    <property type="entry name" value="RIBONUCLEASE 3"/>
    <property type="match status" value="1"/>
</dbReference>
<dbReference type="NCBIfam" id="TIGR02191">
    <property type="entry name" value="RNaseIII"/>
    <property type="match status" value="1"/>
</dbReference>
<dbReference type="eggNOG" id="COG0571">
    <property type="taxonomic scope" value="Bacteria"/>
</dbReference>
<dbReference type="EC" id="3.1.26.3" evidence="9"/>
<keyword evidence="3 9" id="KW-0698">rRNA processing</keyword>
<sequence length="239" mass="26641">MPVTFPTTSTLEMNQLPTIKNETLRLSALTHRSYVNEHPKAGEHNERLEFLGDAVLGFVVGELLYKRYPDVSEAHLTRLRANLVDEKQLAKFASQLGIGDLMRLGKGADKEGGRQNPALLSDTLEAYMAAYYIESGIDAVRQFIYPLFSRVADSIAVQQSDTEPKNLVDPKGRFQQWALANFVENPTYSIIDESGLDHAKEFTAEVRVKGKVYGVGTGRRKQDAEKRAAKAALKKVEVE</sequence>
<dbReference type="PANTHER" id="PTHR11207">
    <property type="entry name" value="RIBONUCLEASE III"/>
    <property type="match status" value="1"/>
</dbReference>
<feature type="active site" evidence="9">
    <location>
        <position position="125"/>
    </location>
</feature>
<dbReference type="PROSITE" id="PS00517">
    <property type="entry name" value="RNASE_3_1"/>
    <property type="match status" value="1"/>
</dbReference>
<dbReference type="Pfam" id="PF00035">
    <property type="entry name" value="dsrm"/>
    <property type="match status" value="1"/>
</dbReference>
<dbReference type="InterPro" id="IPR011907">
    <property type="entry name" value="RNase_III"/>
</dbReference>
<dbReference type="SUPFAM" id="SSF54768">
    <property type="entry name" value="dsRNA-binding domain-like"/>
    <property type="match status" value="1"/>
</dbReference>
<reference evidence="12 13" key="1">
    <citation type="submission" date="2008-07" db="EMBL/GenBank/DDBJ databases">
        <authorList>
            <person name="Tandeau de Marsac N."/>
            <person name="Ferriera S."/>
            <person name="Johnson J."/>
            <person name="Kravitz S."/>
            <person name="Beeson K."/>
            <person name="Sutton G."/>
            <person name="Rogers Y.-H."/>
            <person name="Friedman R."/>
            <person name="Frazier M."/>
            <person name="Venter J.C."/>
        </authorList>
    </citation>
    <scope>NUCLEOTIDE SEQUENCE [LARGE SCALE GENOMIC DNA]</scope>
    <source>
        <strain evidence="12 13">PCC 7420</strain>
    </source>
</reference>
<feature type="active site" evidence="9">
    <location>
        <position position="53"/>
    </location>
</feature>
<dbReference type="EMBL" id="DS989862">
    <property type="protein sequence ID" value="EDX72654.1"/>
    <property type="molecule type" value="Genomic_DNA"/>
</dbReference>
<dbReference type="GO" id="GO:0006397">
    <property type="term" value="P:mRNA processing"/>
    <property type="evidence" value="ECO:0007669"/>
    <property type="project" value="UniProtKB-UniRule"/>
</dbReference>
<feature type="binding site" evidence="9">
    <location>
        <position position="125"/>
    </location>
    <ligand>
        <name>Mg(2+)</name>
        <dbReference type="ChEBI" id="CHEBI:18420"/>
    </ligand>
</feature>
<dbReference type="FunFam" id="1.10.1520.10:FF:000001">
    <property type="entry name" value="Ribonuclease 3"/>
    <property type="match status" value="1"/>
</dbReference>
<dbReference type="STRING" id="118168.MC7420_4927"/>
<evidence type="ECO:0000256" key="3">
    <source>
        <dbReference type="ARBA" id="ARBA00022552"/>
    </source>
</evidence>
<dbReference type="GO" id="GO:0046872">
    <property type="term" value="F:metal ion binding"/>
    <property type="evidence" value="ECO:0007669"/>
    <property type="project" value="UniProtKB-KW"/>
</dbReference>
<dbReference type="GO" id="GO:0004525">
    <property type="term" value="F:ribonuclease III activity"/>
    <property type="evidence" value="ECO:0007669"/>
    <property type="project" value="UniProtKB-UniRule"/>
</dbReference>
<name>B4VZJ1_9CYAN</name>
<keyword evidence="8 9" id="KW-0694">RNA-binding</keyword>
<keyword evidence="13" id="KW-1185">Reference proteome</keyword>
<feature type="domain" description="DRBM" evidence="10">
    <location>
        <begin position="169"/>
        <end position="238"/>
    </location>
</feature>
<feature type="binding site" evidence="9">
    <location>
        <position position="49"/>
    </location>
    <ligand>
        <name>Mg(2+)</name>
        <dbReference type="ChEBI" id="CHEBI:18420"/>
    </ligand>
</feature>
<dbReference type="GO" id="GO:0019843">
    <property type="term" value="F:rRNA binding"/>
    <property type="evidence" value="ECO:0007669"/>
    <property type="project" value="UniProtKB-KW"/>
</dbReference>
<evidence type="ECO:0000313" key="13">
    <source>
        <dbReference type="Proteomes" id="UP000003835"/>
    </source>
</evidence>
<feature type="binding site" evidence="9">
    <location>
        <position position="122"/>
    </location>
    <ligand>
        <name>Mg(2+)</name>
        <dbReference type="ChEBI" id="CHEBI:18420"/>
    </ligand>
</feature>
<evidence type="ECO:0000256" key="7">
    <source>
        <dbReference type="ARBA" id="ARBA00022801"/>
    </source>
</evidence>
<dbReference type="PROSITE" id="PS50137">
    <property type="entry name" value="DS_RBD"/>
    <property type="match status" value="1"/>
</dbReference>
<comment type="cofactor">
    <cofactor evidence="9">
        <name>Mg(2+)</name>
        <dbReference type="ChEBI" id="CHEBI:18420"/>
    </cofactor>
</comment>
<evidence type="ECO:0000313" key="12">
    <source>
        <dbReference type="EMBL" id="EDX72654.1"/>
    </source>
</evidence>
<dbReference type="SMART" id="SM00358">
    <property type="entry name" value="DSRM"/>
    <property type="match status" value="1"/>
</dbReference>
<evidence type="ECO:0000256" key="8">
    <source>
        <dbReference type="ARBA" id="ARBA00022884"/>
    </source>
</evidence>
<dbReference type="Gene3D" id="3.30.160.20">
    <property type="match status" value="1"/>
</dbReference>
<dbReference type="AlphaFoldDB" id="B4VZJ1"/>
<dbReference type="Proteomes" id="UP000003835">
    <property type="component" value="Unassembled WGS sequence"/>
</dbReference>
<feature type="domain" description="RNase III" evidence="11">
    <location>
        <begin position="8"/>
        <end position="136"/>
    </location>
</feature>
<keyword evidence="5 9" id="KW-0540">Nuclease</keyword>
<keyword evidence="9" id="KW-0479">Metal-binding</keyword>
<organism evidence="12 13">
    <name type="scientific">Coleofasciculus chthonoplastes PCC 7420</name>
    <dbReference type="NCBI Taxonomy" id="118168"/>
    <lineage>
        <taxon>Bacteria</taxon>
        <taxon>Bacillati</taxon>
        <taxon>Cyanobacteriota</taxon>
        <taxon>Cyanophyceae</taxon>
        <taxon>Coleofasciculales</taxon>
        <taxon>Coleofasciculaceae</taxon>
        <taxon>Coleofasciculus</taxon>
    </lineage>
</organism>
<evidence type="ECO:0000256" key="9">
    <source>
        <dbReference type="HAMAP-Rule" id="MF_00104"/>
    </source>
</evidence>
<dbReference type="Pfam" id="PF14622">
    <property type="entry name" value="Ribonucleas_3_3"/>
    <property type="match status" value="1"/>
</dbReference>
<keyword evidence="9" id="KW-0699">rRNA-binding</keyword>
<comment type="catalytic activity">
    <reaction evidence="1 9">
        <text>Endonucleolytic cleavage to 5'-phosphomonoester.</text>
        <dbReference type="EC" id="3.1.26.3"/>
    </reaction>
</comment>
<evidence type="ECO:0000256" key="5">
    <source>
        <dbReference type="ARBA" id="ARBA00022722"/>
    </source>
</evidence>
<evidence type="ECO:0000256" key="1">
    <source>
        <dbReference type="ARBA" id="ARBA00000109"/>
    </source>
</evidence>
<evidence type="ECO:0000259" key="11">
    <source>
        <dbReference type="PROSITE" id="PS50142"/>
    </source>
</evidence>
<dbReference type="InterPro" id="IPR014720">
    <property type="entry name" value="dsRBD_dom"/>
</dbReference>
<dbReference type="GO" id="GO:0010468">
    <property type="term" value="P:regulation of gene expression"/>
    <property type="evidence" value="ECO:0007669"/>
    <property type="project" value="TreeGrafter"/>
</dbReference>
<evidence type="ECO:0000259" key="10">
    <source>
        <dbReference type="PROSITE" id="PS50137"/>
    </source>
</evidence>
<dbReference type="PROSITE" id="PS50142">
    <property type="entry name" value="RNASE_3_2"/>
    <property type="match status" value="1"/>
</dbReference>
<proteinExistence type="inferred from homology"/>
<keyword evidence="9" id="KW-0819">tRNA processing</keyword>
<comment type="similarity">
    <text evidence="2">Belongs to the ribonuclease III family.</text>
</comment>
<dbReference type="Gene3D" id="1.10.1520.10">
    <property type="entry name" value="Ribonuclease III domain"/>
    <property type="match status" value="1"/>
</dbReference>
<evidence type="ECO:0000256" key="4">
    <source>
        <dbReference type="ARBA" id="ARBA00022664"/>
    </source>
</evidence>
<comment type="subunit">
    <text evidence="9">Homodimer.</text>
</comment>
<dbReference type="GO" id="GO:0005737">
    <property type="term" value="C:cytoplasm"/>
    <property type="evidence" value="ECO:0007669"/>
    <property type="project" value="UniProtKB-SubCell"/>
</dbReference>
<accession>B4VZJ1</accession>
<protein>
    <recommendedName>
        <fullName evidence="9">Ribonuclease 3</fullName>
        <ecNumber evidence="9">3.1.26.3</ecNumber>
    </recommendedName>
    <alternativeName>
        <fullName evidence="9">Ribonuclease III</fullName>
        <shortName evidence="9">RNase III</shortName>
    </alternativeName>
</protein>
<dbReference type="CDD" id="cd00593">
    <property type="entry name" value="RIBOc"/>
    <property type="match status" value="1"/>
</dbReference>
<dbReference type="GO" id="GO:0003725">
    <property type="term" value="F:double-stranded RNA binding"/>
    <property type="evidence" value="ECO:0007669"/>
    <property type="project" value="TreeGrafter"/>
</dbReference>
<dbReference type="GO" id="GO:0006364">
    <property type="term" value="P:rRNA processing"/>
    <property type="evidence" value="ECO:0007669"/>
    <property type="project" value="UniProtKB-UniRule"/>
</dbReference>
<evidence type="ECO:0000256" key="6">
    <source>
        <dbReference type="ARBA" id="ARBA00022759"/>
    </source>
</evidence>
<keyword evidence="9" id="KW-0963">Cytoplasm</keyword>
<comment type="subcellular location">
    <subcellularLocation>
        <location evidence="9">Cytoplasm</location>
    </subcellularLocation>
</comment>
<dbReference type="HOGENOM" id="CLU_000907_1_3_3"/>
<comment type="function">
    <text evidence="9">Digests double-stranded RNA. Involved in the processing of primary rRNA transcript to yield the immediate precursors to the large and small rRNAs (23S and 16S). Processes some mRNAs, and tRNAs when they are encoded in the rRNA operon. Processes pre-crRNA and tracrRNA of type II CRISPR loci if present in the organism.</text>
</comment>
<dbReference type="SUPFAM" id="SSF69065">
    <property type="entry name" value="RNase III domain-like"/>
    <property type="match status" value="1"/>
</dbReference>
<dbReference type="CDD" id="cd10845">
    <property type="entry name" value="DSRM_RNAse_III_family"/>
    <property type="match status" value="1"/>
</dbReference>
<keyword evidence="9" id="KW-0460">Magnesium</keyword>
<keyword evidence="4 9" id="KW-0507">mRNA processing</keyword>
<keyword evidence="6 9" id="KW-0255">Endonuclease</keyword>
<dbReference type="SMART" id="SM00535">
    <property type="entry name" value="RIBOc"/>
    <property type="match status" value="1"/>
</dbReference>